<sequence length="21" mass="2454">MSNNTHPTKITWFSEVNGKVY</sequence>
<dbReference type="EMBL" id="LAZR01007061">
    <property type="protein sequence ID" value="KKM87733.1"/>
    <property type="molecule type" value="Genomic_DNA"/>
</dbReference>
<gene>
    <name evidence="1" type="ORF">LCGC14_1265970</name>
</gene>
<feature type="non-terminal residue" evidence="1">
    <location>
        <position position="21"/>
    </location>
</feature>
<comment type="caution">
    <text evidence="1">The sequence shown here is derived from an EMBL/GenBank/DDBJ whole genome shotgun (WGS) entry which is preliminary data.</text>
</comment>
<protein>
    <submittedName>
        <fullName evidence="1">Uncharacterized protein</fullName>
    </submittedName>
</protein>
<name>A0A0F9L1K9_9ZZZZ</name>
<reference evidence="1" key="1">
    <citation type="journal article" date="2015" name="Nature">
        <title>Complex archaea that bridge the gap between prokaryotes and eukaryotes.</title>
        <authorList>
            <person name="Spang A."/>
            <person name="Saw J.H."/>
            <person name="Jorgensen S.L."/>
            <person name="Zaremba-Niedzwiedzka K."/>
            <person name="Martijn J."/>
            <person name="Lind A.E."/>
            <person name="van Eijk R."/>
            <person name="Schleper C."/>
            <person name="Guy L."/>
            <person name="Ettema T.J."/>
        </authorList>
    </citation>
    <scope>NUCLEOTIDE SEQUENCE</scope>
</reference>
<proteinExistence type="predicted"/>
<dbReference type="AlphaFoldDB" id="A0A0F9L1K9"/>
<accession>A0A0F9L1K9</accession>
<organism evidence="1">
    <name type="scientific">marine sediment metagenome</name>
    <dbReference type="NCBI Taxonomy" id="412755"/>
    <lineage>
        <taxon>unclassified sequences</taxon>
        <taxon>metagenomes</taxon>
        <taxon>ecological metagenomes</taxon>
    </lineage>
</organism>
<evidence type="ECO:0000313" key="1">
    <source>
        <dbReference type="EMBL" id="KKM87733.1"/>
    </source>
</evidence>